<name>A0A1H6F2R9_9GAMM</name>
<feature type="signal peptide" evidence="5">
    <location>
        <begin position="1"/>
        <end position="23"/>
    </location>
</feature>
<evidence type="ECO:0000313" key="7">
    <source>
        <dbReference type="EMBL" id="SEH04362.1"/>
    </source>
</evidence>
<dbReference type="Pfam" id="PF03797">
    <property type="entry name" value="Autotransporter"/>
    <property type="match status" value="1"/>
</dbReference>
<dbReference type="GO" id="GO:0030001">
    <property type="term" value="P:metal ion transport"/>
    <property type="evidence" value="ECO:0007669"/>
    <property type="project" value="TreeGrafter"/>
</dbReference>
<dbReference type="InterPro" id="IPR003644">
    <property type="entry name" value="Calx_beta"/>
</dbReference>
<dbReference type="InterPro" id="IPR036709">
    <property type="entry name" value="Autotransporte_beta_dom_sf"/>
</dbReference>
<keyword evidence="4" id="KW-0813">Transport</keyword>
<dbReference type="SMART" id="SM00869">
    <property type="entry name" value="Autotransporter"/>
    <property type="match status" value="1"/>
</dbReference>
<dbReference type="OrthoDB" id="8884718at2"/>
<dbReference type="PROSITE" id="PS51208">
    <property type="entry name" value="AUTOTRANSPORTER"/>
    <property type="match status" value="1"/>
</dbReference>
<evidence type="ECO:0000259" key="6">
    <source>
        <dbReference type="PROSITE" id="PS51208"/>
    </source>
</evidence>
<evidence type="ECO:0000256" key="1">
    <source>
        <dbReference type="ARBA" id="ARBA00022729"/>
    </source>
</evidence>
<sequence>MDKKYHLPLLFWLLLLFSTLTSAADLSMNVSTSPAQGVLRQDLTYTVTLFPVRVGDSKVVNDVVLTYGLPPDFTLISATPSQGTCTSGDIVECEVGDLSDSQNIVFVVQPQQTGSVTSSFFASGLSLDSISGDVTTSKSSVSVTTAVSDPPPIEIAFTATEYSVSEDGSLASITVSRSGTDERAISVDFRSEDGTAVSGQDYDAATGTLAWTQGDLSDKSFSVRLIDDKEAERNETINLILENPVDADLGQANAVLTIVDDETTGQIEFSSVSYRVSEDTGSATITVVRNGGSDTAITVNYSTSNSSAIAGEDYTTAQGSLFWSHGDRVAKTFAVDIINNPVIEGDRALTLILSAADDAILGQRTATLTIVDEFSEEDAVAALESAARNPTQLAMAGAIGKLCQSRQAGTDLQALCRELILNAGSNPSAVANALQQWAPEEYATPGRMAVEFSSRQFRNISSRLMALRGGAAGAEVNLEDLSIDVQGTPLPNSLGEPVSGQEKPGSLPPAVAHKYGLNELGVFVSGNASFGSRDASDKESGFDFESQGMTLGLDYRVKDSFIFGAALGYGKAKSDFNQGGEIKADAVTTSFYTTFYKPKKFYLDAIFSLSKNSYDTRRNIIYQVADTQVNQAAFASPDGNATAFSLSGGYFFVYDTLNLIPTARFDYIHSEMDSFQENMKYTSATGYQLGLNMDSQSVRSMTLSLGAIASYEMELEWATLLPELRLDVIHEFENRSHLISGRFIHDGSGQRFYLPTDNPDKDYLSLAFSTDVEYGEGQMFYVSYQTLLGLNGITHHSIMGGVKLEY</sequence>
<dbReference type="SUPFAM" id="SSF103515">
    <property type="entry name" value="Autotransporter"/>
    <property type="match status" value="1"/>
</dbReference>
<organism evidence="7 8">
    <name type="scientific">Candidatus Venteria ishoeyi</name>
    <dbReference type="NCBI Taxonomy" id="1899563"/>
    <lineage>
        <taxon>Bacteria</taxon>
        <taxon>Pseudomonadati</taxon>
        <taxon>Pseudomonadota</taxon>
        <taxon>Gammaproteobacteria</taxon>
        <taxon>Thiotrichales</taxon>
        <taxon>Thiotrichaceae</taxon>
        <taxon>Venteria</taxon>
    </lineage>
</organism>
<proteinExistence type="predicted"/>
<keyword evidence="3" id="KW-0106">Calcium</keyword>
<dbReference type="InterPro" id="IPR005546">
    <property type="entry name" value="Autotransporte_beta"/>
</dbReference>
<keyword evidence="2" id="KW-0677">Repeat</keyword>
<dbReference type="PANTHER" id="PTHR11878:SF65">
    <property type="entry name" value="NA_CA-EXCHANGE PROTEIN, ISOFORM G"/>
    <property type="match status" value="1"/>
</dbReference>
<evidence type="ECO:0000256" key="3">
    <source>
        <dbReference type="ARBA" id="ARBA00022837"/>
    </source>
</evidence>
<evidence type="ECO:0000256" key="4">
    <source>
        <dbReference type="ARBA" id="ARBA00023065"/>
    </source>
</evidence>
<feature type="domain" description="Autotransporter" evidence="6">
    <location>
        <begin position="515"/>
        <end position="806"/>
    </location>
</feature>
<dbReference type="RefSeq" id="WP_103918434.1">
    <property type="nucleotide sequence ID" value="NZ_FMSV02000046.1"/>
</dbReference>
<dbReference type="AlphaFoldDB" id="A0A1H6F2R9"/>
<dbReference type="SMART" id="SM00237">
    <property type="entry name" value="Calx_beta"/>
    <property type="match status" value="2"/>
</dbReference>
<dbReference type="Pfam" id="PF03160">
    <property type="entry name" value="Calx-beta"/>
    <property type="match status" value="1"/>
</dbReference>
<evidence type="ECO:0000256" key="5">
    <source>
        <dbReference type="SAM" id="SignalP"/>
    </source>
</evidence>
<evidence type="ECO:0000256" key="2">
    <source>
        <dbReference type="ARBA" id="ARBA00022737"/>
    </source>
</evidence>
<dbReference type="Gene3D" id="2.60.40.2030">
    <property type="match status" value="2"/>
</dbReference>
<dbReference type="Pfam" id="PF01345">
    <property type="entry name" value="DUF11"/>
    <property type="match status" value="1"/>
</dbReference>
<dbReference type="InterPro" id="IPR051171">
    <property type="entry name" value="CaCA"/>
</dbReference>
<dbReference type="Gene3D" id="2.40.128.130">
    <property type="entry name" value="Autotransporter beta-domain"/>
    <property type="match status" value="1"/>
</dbReference>
<keyword evidence="8" id="KW-1185">Reference proteome</keyword>
<gene>
    <name evidence="7" type="primary">ompB_1</name>
    <name evidence="7" type="ORF">MBHS_00208</name>
</gene>
<keyword evidence="1 5" id="KW-0732">Signal</keyword>
<evidence type="ECO:0000313" key="8">
    <source>
        <dbReference type="Proteomes" id="UP000236724"/>
    </source>
</evidence>
<accession>A0A1H6F2R9</accession>
<dbReference type="Proteomes" id="UP000236724">
    <property type="component" value="Unassembled WGS sequence"/>
</dbReference>
<feature type="chain" id="PRO_5014925821" evidence="5">
    <location>
        <begin position="24"/>
        <end position="806"/>
    </location>
</feature>
<dbReference type="SUPFAM" id="SSF141072">
    <property type="entry name" value="CalX-like"/>
    <property type="match status" value="2"/>
</dbReference>
<dbReference type="GO" id="GO:0007154">
    <property type="term" value="P:cell communication"/>
    <property type="evidence" value="ECO:0007669"/>
    <property type="project" value="InterPro"/>
</dbReference>
<dbReference type="EMBL" id="FMSV02000046">
    <property type="protein sequence ID" value="SEH04362.1"/>
    <property type="molecule type" value="Genomic_DNA"/>
</dbReference>
<dbReference type="GO" id="GO:0016020">
    <property type="term" value="C:membrane"/>
    <property type="evidence" value="ECO:0007669"/>
    <property type="project" value="InterPro"/>
</dbReference>
<dbReference type="InterPro" id="IPR038081">
    <property type="entry name" value="CalX-like_sf"/>
</dbReference>
<reference evidence="7 8" key="1">
    <citation type="submission" date="2016-10" db="EMBL/GenBank/DDBJ databases">
        <authorList>
            <person name="de Groot N.N."/>
        </authorList>
    </citation>
    <scope>NUCLEOTIDE SEQUENCE [LARGE SCALE GENOMIC DNA]</scope>
    <source>
        <strain evidence="7">MBHS1</strain>
    </source>
</reference>
<protein>
    <submittedName>
        <fullName evidence="7">Outer membrane protein B</fullName>
    </submittedName>
</protein>
<dbReference type="PANTHER" id="PTHR11878">
    <property type="entry name" value="SODIUM/CALCIUM EXCHANGER"/>
    <property type="match status" value="1"/>
</dbReference>
<dbReference type="InterPro" id="IPR001434">
    <property type="entry name" value="OmcB-like_DUF11"/>
</dbReference>
<keyword evidence="4" id="KW-0406">Ion transport</keyword>